<dbReference type="InterPro" id="IPR001031">
    <property type="entry name" value="Thioesterase"/>
</dbReference>
<dbReference type="InterPro" id="IPR018392">
    <property type="entry name" value="LysM"/>
</dbReference>
<dbReference type="Pfam" id="PF01476">
    <property type="entry name" value="LysM"/>
    <property type="match status" value="1"/>
</dbReference>
<sequence>MIRTALAACILSAACNLAVADPVARTATAVATVAPDAPPAAIQPQARVYLFRGALGPIFSRGMDRLTKRLQEAGIRADVYEFTICRLIADQAIRDYRDNGAPIVLIGHSMGGLCALTFARILKSENISVSLVVTVDPAHASPKVPLNVERFINIFLSDSVLGGGDVVAEQGYQGHYASFDLKQHEEVTHINIDKMDSVHEQLVTAITQLPSTPLPPKGEALPLRYVVPPDAPLELWDSGTQQLARSGDTLQRLAALNHVPLWSLTQANQYSDGAPLAVGQRVLIPRRLTPPAATPAAARPKR</sequence>
<evidence type="ECO:0000313" key="4">
    <source>
        <dbReference type="EMBL" id="KRR04807.1"/>
    </source>
</evidence>
<reference evidence="4 5" key="1">
    <citation type="submission" date="2014-03" db="EMBL/GenBank/DDBJ databases">
        <title>Bradyrhizobium valentinum sp. nov., isolated from effective nodules of Lupinus mariae-josephae, a lupine endemic of basic-lime soils in Eastern Spain.</title>
        <authorList>
            <person name="Duran D."/>
            <person name="Rey L."/>
            <person name="Navarro A."/>
            <person name="Busquets A."/>
            <person name="Imperial J."/>
            <person name="Ruiz-Argueso T."/>
        </authorList>
    </citation>
    <scope>NUCLEOTIDE SEQUENCE [LARGE SCALE GENOMIC DNA]</scope>
    <source>
        <strain evidence="4 5">PAC68</strain>
    </source>
</reference>
<evidence type="ECO:0000313" key="5">
    <source>
        <dbReference type="Proteomes" id="UP000050863"/>
    </source>
</evidence>
<comment type="caution">
    <text evidence="4">The sequence shown here is derived from an EMBL/GenBank/DDBJ whole genome shotgun (WGS) entry which is preliminary data.</text>
</comment>
<dbReference type="InterPro" id="IPR036779">
    <property type="entry name" value="LysM_dom_sf"/>
</dbReference>
<keyword evidence="5" id="KW-1185">Reference proteome</keyword>
<dbReference type="CDD" id="cd00118">
    <property type="entry name" value="LysM"/>
    <property type="match status" value="1"/>
</dbReference>
<dbReference type="PROSITE" id="PS51257">
    <property type="entry name" value="PROKAR_LIPOPROTEIN"/>
    <property type="match status" value="1"/>
</dbReference>
<dbReference type="Pfam" id="PF00975">
    <property type="entry name" value="Thioesterase"/>
    <property type="match status" value="1"/>
</dbReference>
<evidence type="ECO:0000259" key="2">
    <source>
        <dbReference type="Pfam" id="PF00975"/>
    </source>
</evidence>
<organism evidence="4 5">
    <name type="scientific">Bradyrhizobium jicamae</name>
    <dbReference type="NCBI Taxonomy" id="280332"/>
    <lineage>
        <taxon>Bacteria</taxon>
        <taxon>Pseudomonadati</taxon>
        <taxon>Pseudomonadota</taxon>
        <taxon>Alphaproteobacteria</taxon>
        <taxon>Hyphomicrobiales</taxon>
        <taxon>Nitrobacteraceae</taxon>
        <taxon>Bradyrhizobium</taxon>
    </lineage>
</organism>
<evidence type="ECO:0000259" key="3">
    <source>
        <dbReference type="Pfam" id="PF01476"/>
    </source>
</evidence>
<dbReference type="Gene3D" id="3.40.50.1820">
    <property type="entry name" value="alpha/beta hydrolase"/>
    <property type="match status" value="1"/>
</dbReference>
<evidence type="ECO:0000256" key="1">
    <source>
        <dbReference type="SAM" id="SignalP"/>
    </source>
</evidence>
<feature type="domain" description="Thioesterase" evidence="2">
    <location>
        <begin position="91"/>
        <end position="141"/>
    </location>
</feature>
<dbReference type="Proteomes" id="UP000050863">
    <property type="component" value="Unassembled WGS sequence"/>
</dbReference>
<name>A0A0R3LAA0_9BRAD</name>
<accession>A0A0R3LAA0</accession>
<protein>
    <submittedName>
        <fullName evidence="4">Peptidoglycan-binding protein LysM</fullName>
    </submittedName>
</protein>
<dbReference type="Gene3D" id="3.10.350.10">
    <property type="entry name" value="LysM domain"/>
    <property type="match status" value="1"/>
</dbReference>
<dbReference type="OrthoDB" id="8224553at2"/>
<dbReference type="InterPro" id="IPR029058">
    <property type="entry name" value="AB_hydrolase_fold"/>
</dbReference>
<gene>
    <name evidence="4" type="ORF">CQ12_21085</name>
</gene>
<feature type="signal peptide" evidence="1">
    <location>
        <begin position="1"/>
        <end position="20"/>
    </location>
</feature>
<keyword evidence="1" id="KW-0732">Signal</keyword>
<feature type="domain" description="LysM" evidence="3">
    <location>
        <begin position="245"/>
        <end position="285"/>
    </location>
</feature>
<feature type="chain" id="PRO_5006442865" evidence="1">
    <location>
        <begin position="21"/>
        <end position="302"/>
    </location>
</feature>
<proteinExistence type="predicted"/>
<dbReference type="AlphaFoldDB" id="A0A0R3LAA0"/>
<dbReference type="SUPFAM" id="SSF53474">
    <property type="entry name" value="alpha/beta-Hydrolases"/>
    <property type="match status" value="2"/>
</dbReference>
<dbReference type="EMBL" id="LLXZ01000127">
    <property type="protein sequence ID" value="KRR04807.1"/>
    <property type="molecule type" value="Genomic_DNA"/>
</dbReference>